<keyword evidence="8 10" id="KW-0472">Membrane</keyword>
<evidence type="ECO:0000313" key="13">
    <source>
        <dbReference type="EMBL" id="CAA9249117.1"/>
    </source>
</evidence>
<dbReference type="InterPro" id="IPR003342">
    <property type="entry name" value="ArnT-like_N"/>
</dbReference>
<feature type="transmembrane region" description="Helical" evidence="10">
    <location>
        <begin position="99"/>
        <end position="118"/>
    </location>
</feature>
<comment type="pathway">
    <text evidence="2 10">Protein modification; protein glycosylation.</text>
</comment>
<keyword evidence="7 10" id="KW-1133">Transmembrane helix</keyword>
<name>A0A6J4IFA1_9ACTN</name>
<evidence type="ECO:0000256" key="8">
    <source>
        <dbReference type="ARBA" id="ARBA00023136"/>
    </source>
</evidence>
<dbReference type="GO" id="GO:0004169">
    <property type="term" value="F:dolichyl-phosphate-mannose-protein mannosyltransferase activity"/>
    <property type="evidence" value="ECO:0007669"/>
    <property type="project" value="UniProtKB-UniRule"/>
</dbReference>
<comment type="function">
    <text evidence="10">Protein O-mannosyltransferase that catalyzes the transfer of a single mannose residue from a polyprenol phospho-mannosyl lipidic donor to the hydroxyl group of selected serine and threonine residues in acceptor proteins.</text>
</comment>
<feature type="transmembrane region" description="Helical" evidence="10">
    <location>
        <begin position="438"/>
        <end position="458"/>
    </location>
</feature>
<dbReference type="EC" id="2.4.1.-" evidence="10"/>
<dbReference type="InterPro" id="IPR027005">
    <property type="entry name" value="PMT-like"/>
</dbReference>
<dbReference type="PANTHER" id="PTHR10050:SF46">
    <property type="entry name" value="PROTEIN O-MANNOSYL-TRANSFERASE 2"/>
    <property type="match status" value="1"/>
</dbReference>
<feature type="domain" description="ArnT-like N-terminal" evidence="11">
    <location>
        <begin position="95"/>
        <end position="224"/>
    </location>
</feature>
<comment type="subcellular location">
    <subcellularLocation>
        <location evidence="10">Cell membrane</location>
    </subcellularLocation>
    <subcellularLocation>
        <location evidence="1">Endomembrane system</location>
        <topology evidence="1">Multi-pass membrane protein</topology>
    </subcellularLocation>
</comment>
<evidence type="ECO:0000256" key="5">
    <source>
        <dbReference type="ARBA" id="ARBA00022679"/>
    </source>
</evidence>
<organism evidence="13">
    <name type="scientific">uncultured Mycobacteriales bacterium</name>
    <dbReference type="NCBI Taxonomy" id="581187"/>
    <lineage>
        <taxon>Bacteria</taxon>
        <taxon>Bacillati</taxon>
        <taxon>Actinomycetota</taxon>
        <taxon>Actinomycetes</taxon>
        <taxon>Mycobacteriales</taxon>
        <taxon>environmental samples</taxon>
    </lineage>
</organism>
<feature type="non-terminal residue" evidence="13">
    <location>
        <position position="1"/>
    </location>
</feature>
<evidence type="ECO:0000256" key="4">
    <source>
        <dbReference type="ARBA" id="ARBA00022676"/>
    </source>
</evidence>
<dbReference type="UniPathway" id="UPA00378"/>
<dbReference type="EMBL" id="CADCTP010000171">
    <property type="protein sequence ID" value="CAA9249117.1"/>
    <property type="molecule type" value="Genomic_DNA"/>
</dbReference>
<keyword evidence="10" id="KW-1003">Cell membrane</keyword>
<feature type="transmembrane region" description="Helical" evidence="10">
    <location>
        <begin position="381"/>
        <end position="397"/>
    </location>
</feature>
<proteinExistence type="inferred from homology"/>
<evidence type="ECO:0000256" key="1">
    <source>
        <dbReference type="ARBA" id="ARBA00004127"/>
    </source>
</evidence>
<evidence type="ECO:0000256" key="3">
    <source>
        <dbReference type="ARBA" id="ARBA00007222"/>
    </source>
</evidence>
<dbReference type="InterPro" id="IPR032421">
    <property type="entry name" value="PMT_4TMC"/>
</dbReference>
<feature type="transmembrane region" description="Helical" evidence="10">
    <location>
        <begin position="212"/>
        <end position="230"/>
    </location>
</feature>
<keyword evidence="6 10" id="KW-0812">Transmembrane</keyword>
<dbReference type="Pfam" id="PF16192">
    <property type="entry name" value="PMT_4TMC"/>
    <property type="match status" value="1"/>
</dbReference>
<evidence type="ECO:0000256" key="10">
    <source>
        <dbReference type="RuleBase" id="RU367007"/>
    </source>
</evidence>
<sequence>GRRGRARPVPHRPLPADRALSWVATATITVIAAVLRLWGIGFPREKQFDEIYYATAGAEMLANGGYENNPGYMFTVHPPVGKWLVAAGIWLFGDDAVGWRVPSAIAGTLCVLLVIRVTRRMTRSTLLGCAAGVLLAVDGLSIVQSRFALLDIFLAMFVLAGFACLVVDRDVVRDRLAAAGPDARIGFRGWRLAGGVLLGLSCGVKWSGVWFLAGFAILSVLWDLGARRAARHPVRRTALRDLPGAVGALAVAPVAAYLASWTGWFLGENAYGRHWADTNAGYWSWLPGPVRSLLHYHVQMWDFHTGLFTPHSYQSSPWGWLVTGRPVLFYYPSNPSPTGCGAASCVRTVLDVGTPALWWAFLPAVLWAGWIGLVRRDWRGWVVLVAFAAGWASWLLNPARTMFLFYMTPLVPFLVIGVTLGLGAVLGSSRASENRRTIGLLAVCGYVALVVVNTAWLWPILSGQLITYEQWRDRIWFPSWI</sequence>
<feature type="transmembrane region" description="Helical" evidence="10">
    <location>
        <begin position="149"/>
        <end position="168"/>
    </location>
</feature>
<feature type="transmembrane region" description="Helical" evidence="10">
    <location>
        <begin position="242"/>
        <end position="266"/>
    </location>
</feature>
<reference evidence="13" key="1">
    <citation type="submission" date="2020-02" db="EMBL/GenBank/DDBJ databases">
        <authorList>
            <person name="Meier V. D."/>
        </authorList>
    </citation>
    <scope>NUCLEOTIDE SEQUENCE</scope>
    <source>
        <strain evidence="13">AVDCRST_MAG41</strain>
    </source>
</reference>
<evidence type="ECO:0000256" key="9">
    <source>
        <dbReference type="ARBA" id="ARBA00093617"/>
    </source>
</evidence>
<evidence type="ECO:0000259" key="12">
    <source>
        <dbReference type="Pfam" id="PF16192"/>
    </source>
</evidence>
<comment type="similarity">
    <text evidence="3 10">Belongs to the glycosyltransferase 39 family.</text>
</comment>
<dbReference type="GO" id="GO:0012505">
    <property type="term" value="C:endomembrane system"/>
    <property type="evidence" value="ECO:0007669"/>
    <property type="project" value="UniProtKB-SubCell"/>
</dbReference>
<feature type="transmembrane region" description="Helical" evidence="10">
    <location>
        <begin position="356"/>
        <end position="374"/>
    </location>
</feature>
<dbReference type="PANTHER" id="PTHR10050">
    <property type="entry name" value="DOLICHYL-PHOSPHATE-MANNOSE--PROTEIN MANNOSYLTRANSFERASE"/>
    <property type="match status" value="1"/>
</dbReference>
<dbReference type="GO" id="GO:0005886">
    <property type="term" value="C:plasma membrane"/>
    <property type="evidence" value="ECO:0007669"/>
    <property type="project" value="UniProtKB-SubCell"/>
</dbReference>
<feature type="domain" description="Protein O-mannosyl-transferase C-terminal four TM" evidence="12">
    <location>
        <begin position="291"/>
        <end position="480"/>
    </location>
</feature>
<feature type="transmembrane region" description="Helical" evidence="10">
    <location>
        <begin position="189"/>
        <end position="206"/>
    </location>
</feature>
<evidence type="ECO:0000256" key="7">
    <source>
        <dbReference type="ARBA" id="ARBA00022989"/>
    </source>
</evidence>
<evidence type="ECO:0000259" key="11">
    <source>
        <dbReference type="Pfam" id="PF02366"/>
    </source>
</evidence>
<feature type="transmembrane region" description="Helical" evidence="10">
    <location>
        <begin position="125"/>
        <end position="143"/>
    </location>
</feature>
<keyword evidence="5 10" id="KW-0808">Transferase</keyword>
<gene>
    <name evidence="13" type="ORF">AVDCRST_MAG41-1834</name>
</gene>
<protein>
    <recommendedName>
        <fullName evidence="9 10">Polyprenol-phosphate-mannose--protein mannosyltransferase</fullName>
        <ecNumber evidence="10">2.4.1.-</ecNumber>
    </recommendedName>
</protein>
<feature type="transmembrane region" description="Helical" evidence="10">
    <location>
        <begin position="20"/>
        <end position="39"/>
    </location>
</feature>
<evidence type="ECO:0000256" key="2">
    <source>
        <dbReference type="ARBA" id="ARBA00004922"/>
    </source>
</evidence>
<feature type="transmembrane region" description="Helical" evidence="10">
    <location>
        <begin position="403"/>
        <end position="426"/>
    </location>
</feature>
<dbReference type="Pfam" id="PF02366">
    <property type="entry name" value="PMT"/>
    <property type="match status" value="1"/>
</dbReference>
<dbReference type="AlphaFoldDB" id="A0A6J4IFA1"/>
<keyword evidence="4 10" id="KW-0328">Glycosyltransferase</keyword>
<accession>A0A6J4IFA1</accession>
<evidence type="ECO:0000256" key="6">
    <source>
        <dbReference type="ARBA" id="ARBA00022692"/>
    </source>
</evidence>